<keyword evidence="4" id="KW-1185">Reference proteome</keyword>
<proteinExistence type="predicted"/>
<dbReference type="EMBL" id="JAJBZG010000005">
    <property type="protein sequence ID" value="MCB7482525.1"/>
    <property type="molecule type" value="Genomic_DNA"/>
</dbReference>
<feature type="transmembrane region" description="Helical" evidence="1">
    <location>
        <begin position="751"/>
        <end position="771"/>
    </location>
</feature>
<dbReference type="InterPro" id="IPR019690">
    <property type="entry name" value="DUF2569"/>
</dbReference>
<feature type="transmembrane region" description="Helical" evidence="1">
    <location>
        <begin position="717"/>
        <end position="739"/>
    </location>
</feature>
<comment type="caution">
    <text evidence="3">The sequence shown here is derived from an EMBL/GenBank/DDBJ whole genome shotgun (WGS) entry which is preliminary data.</text>
</comment>
<evidence type="ECO:0000256" key="1">
    <source>
        <dbReference type="SAM" id="Phobius"/>
    </source>
</evidence>
<dbReference type="InterPro" id="IPR038765">
    <property type="entry name" value="Papain-like_cys_pep_sf"/>
</dbReference>
<organism evidence="3 4">
    <name type="scientific">Christiangramia sediminis</name>
    <dbReference type="NCBI Taxonomy" id="2881336"/>
    <lineage>
        <taxon>Bacteria</taxon>
        <taxon>Pseudomonadati</taxon>
        <taxon>Bacteroidota</taxon>
        <taxon>Flavobacteriia</taxon>
        <taxon>Flavobacteriales</taxon>
        <taxon>Flavobacteriaceae</taxon>
        <taxon>Christiangramia</taxon>
    </lineage>
</organism>
<dbReference type="Proteomes" id="UP001139414">
    <property type="component" value="Unassembled WGS sequence"/>
</dbReference>
<evidence type="ECO:0000313" key="3">
    <source>
        <dbReference type="EMBL" id="MCB7482525.1"/>
    </source>
</evidence>
<dbReference type="Pfam" id="PF10754">
    <property type="entry name" value="DUF2569"/>
    <property type="match status" value="1"/>
</dbReference>
<dbReference type="InterPro" id="IPR024618">
    <property type="entry name" value="DUF3857"/>
</dbReference>
<dbReference type="AlphaFoldDB" id="A0A9X1RZS0"/>
<keyword evidence="1" id="KW-0472">Membrane</keyword>
<feature type="transmembrane region" description="Helical" evidence="1">
    <location>
        <begin position="682"/>
        <end position="705"/>
    </location>
</feature>
<dbReference type="Gene3D" id="3.10.620.30">
    <property type="match status" value="1"/>
</dbReference>
<sequence>MVDETDNLQTQESYTRAIYKLFNNEAIQDLSSLNFTFDPEYEELIIHYIRILRDGKVLKRLNLNDIQVAQREENLESNLLDGRLTVINQLKDVRKNDVVDYAYTIKGWNPVHQNNFQSSFYLEFQFPVLERNYSILVPQNQSLYYKMQNGAPEPKVNQTNQHIIYTWSISNPNVINYEPNTPAWYAPNKYVEITQFKSWNQVARQYSDLFNVNTSEVASLSNSIPEEIKNSKTEDEYINKAIRFVQDEVRYLGYEGGLNSHMPSKPSKVINRRYGDCKDKAHLLSQILSLREITSFPVLVHNSSANQFNERLPSGVIFNHCIVQIERGDKKYYVDATLSNQGGDYKNIYFPNYHYGLPLKDSQDDLELLPSPEPSIISVTDTFILDSIGGRADLEISSIYRGSQADYKRLEFAESNMDIVKKNYLNFYSSYYPSIKSTSDIQFIDERNKNEIRIIEKYKIDSLWKKSTENENVIFSEFYPMAMSHYFETTKTAEREMPYYLNIHNNMEYNTIVFVPQAWSIEPLEGSFGTDAFEYNYDVKYKNARLDLVHTYKTNKYYLEPHQVNEFIKEQNRAKESLSYFLTYDKAFTGSNDNNFDDNWLSLPVSILIIILSCILLNKIGKNYKVISREKEEWSRKIGGILIFLAILLAFYPLVYFGQAFGGNFLSSPSLWSDLFSSTWESSFLLIFETVASLFLMVFAIYLNVWFYKRRTYVPNLLIIFFSGVLAINFIDAILTNFLIEGSNVFSNPKWIQGLSFQFILAVIFIPYLYFSNRVSETFTRLPKKYREYKIKNEEAFQF</sequence>
<protein>
    <submittedName>
        <fullName evidence="3">DUF3857 domain-containing protein</fullName>
    </submittedName>
</protein>
<accession>A0A9X1RZS0</accession>
<dbReference type="Pfam" id="PF12969">
    <property type="entry name" value="DUF3857"/>
    <property type="match status" value="1"/>
</dbReference>
<gene>
    <name evidence="3" type="ORF">LGQ90_14735</name>
</gene>
<reference evidence="3" key="1">
    <citation type="submission" date="2021-10" db="EMBL/GenBank/DDBJ databases">
        <title>Gramella sp. ASW11-100T, isolated from marine sediment.</title>
        <authorList>
            <person name="Xia C."/>
        </authorList>
    </citation>
    <scope>NUCLEOTIDE SEQUENCE</scope>
    <source>
        <strain evidence="3">ASW11-100</strain>
    </source>
</reference>
<keyword evidence="1" id="KW-1133">Transmembrane helix</keyword>
<evidence type="ECO:0000313" key="4">
    <source>
        <dbReference type="Proteomes" id="UP001139414"/>
    </source>
</evidence>
<name>A0A9X1RZS0_9FLAO</name>
<dbReference type="SUPFAM" id="SSF54001">
    <property type="entry name" value="Cysteine proteinases"/>
    <property type="match status" value="1"/>
</dbReference>
<feature type="domain" description="DUF3857" evidence="2">
    <location>
        <begin position="10"/>
        <end position="172"/>
    </location>
</feature>
<keyword evidence="1" id="KW-0812">Transmembrane</keyword>
<evidence type="ECO:0000259" key="2">
    <source>
        <dbReference type="Pfam" id="PF12969"/>
    </source>
</evidence>
<dbReference type="Gene3D" id="2.60.40.3140">
    <property type="match status" value="1"/>
</dbReference>
<feature type="transmembrane region" description="Helical" evidence="1">
    <location>
        <begin position="600"/>
        <end position="617"/>
    </location>
</feature>
<feature type="transmembrane region" description="Helical" evidence="1">
    <location>
        <begin position="638"/>
        <end position="662"/>
    </location>
</feature>